<dbReference type="GO" id="GO:0003824">
    <property type="term" value="F:catalytic activity"/>
    <property type="evidence" value="ECO:0007669"/>
    <property type="project" value="InterPro"/>
</dbReference>
<gene>
    <name evidence="6" type="ORF">METZ01_LOCUS431188</name>
</gene>
<sequence>MASAKINIPPRIQPEKFQDPELTSTGARRASVELIALQTLWFNTGTLCNLACANCYIDSSPTNDSLVYLQLNEVRTFLDEISTAKHLTTEIGFTGGEPFMNPDLMDMLILCLRRGFAVLVLTNATKPMMKCCDQLSAIQARFPGTLRVRVSLDHFSQDQHQIERGPHSWEPAIEGLRWLCANGFQ</sequence>
<keyword evidence="4" id="KW-0411">Iron-sulfur</keyword>
<dbReference type="PROSITE" id="PS51918">
    <property type="entry name" value="RADICAL_SAM"/>
    <property type="match status" value="1"/>
</dbReference>
<keyword evidence="3" id="KW-0408">Iron</keyword>
<reference evidence="6" key="1">
    <citation type="submission" date="2018-05" db="EMBL/GenBank/DDBJ databases">
        <authorList>
            <person name="Lanie J.A."/>
            <person name="Ng W.-L."/>
            <person name="Kazmierczak K.M."/>
            <person name="Andrzejewski T.M."/>
            <person name="Davidsen T.M."/>
            <person name="Wayne K.J."/>
            <person name="Tettelin H."/>
            <person name="Glass J.I."/>
            <person name="Rusch D."/>
            <person name="Podicherti R."/>
            <person name="Tsui H.-C.T."/>
            <person name="Winkler M.E."/>
        </authorList>
    </citation>
    <scope>NUCLEOTIDE SEQUENCE</scope>
</reference>
<dbReference type="SUPFAM" id="SSF102114">
    <property type="entry name" value="Radical SAM enzymes"/>
    <property type="match status" value="1"/>
</dbReference>
<evidence type="ECO:0000313" key="6">
    <source>
        <dbReference type="EMBL" id="SVD78334.1"/>
    </source>
</evidence>
<dbReference type="GO" id="GO:0046872">
    <property type="term" value="F:metal ion binding"/>
    <property type="evidence" value="ECO:0007669"/>
    <property type="project" value="UniProtKB-KW"/>
</dbReference>
<dbReference type="InterPro" id="IPR007197">
    <property type="entry name" value="rSAM"/>
</dbReference>
<feature type="domain" description="Radical SAM core" evidence="5">
    <location>
        <begin position="24"/>
        <end position="185"/>
    </location>
</feature>
<dbReference type="Gene3D" id="3.20.20.70">
    <property type="entry name" value="Aldolase class I"/>
    <property type="match status" value="1"/>
</dbReference>
<dbReference type="SFLD" id="SFLDS00029">
    <property type="entry name" value="Radical_SAM"/>
    <property type="match status" value="1"/>
</dbReference>
<keyword evidence="2" id="KW-0479">Metal-binding</keyword>
<dbReference type="CDD" id="cd01335">
    <property type="entry name" value="Radical_SAM"/>
    <property type="match status" value="1"/>
</dbReference>
<evidence type="ECO:0000256" key="3">
    <source>
        <dbReference type="ARBA" id="ARBA00023004"/>
    </source>
</evidence>
<dbReference type="GO" id="GO:0051536">
    <property type="term" value="F:iron-sulfur cluster binding"/>
    <property type="evidence" value="ECO:0007669"/>
    <property type="project" value="UniProtKB-KW"/>
</dbReference>
<protein>
    <recommendedName>
        <fullName evidence="5">Radical SAM core domain-containing protein</fullName>
    </recommendedName>
</protein>
<accession>A0A382Y568</accession>
<evidence type="ECO:0000256" key="4">
    <source>
        <dbReference type="ARBA" id="ARBA00023014"/>
    </source>
</evidence>
<feature type="non-terminal residue" evidence="6">
    <location>
        <position position="185"/>
    </location>
</feature>
<dbReference type="InterPro" id="IPR050377">
    <property type="entry name" value="Radical_SAM_PqqE_MftC-like"/>
</dbReference>
<name>A0A382Y568_9ZZZZ</name>
<dbReference type="InterPro" id="IPR058240">
    <property type="entry name" value="rSAM_sf"/>
</dbReference>
<keyword evidence="1" id="KW-0949">S-adenosyl-L-methionine</keyword>
<evidence type="ECO:0000259" key="5">
    <source>
        <dbReference type="PROSITE" id="PS51918"/>
    </source>
</evidence>
<dbReference type="InterPro" id="IPR013785">
    <property type="entry name" value="Aldolase_TIM"/>
</dbReference>
<dbReference type="SFLD" id="SFLDG01067">
    <property type="entry name" value="SPASM/twitch_domain_containing"/>
    <property type="match status" value="1"/>
</dbReference>
<dbReference type="EMBL" id="UINC01172984">
    <property type="protein sequence ID" value="SVD78334.1"/>
    <property type="molecule type" value="Genomic_DNA"/>
</dbReference>
<dbReference type="AlphaFoldDB" id="A0A382Y568"/>
<evidence type="ECO:0000256" key="2">
    <source>
        <dbReference type="ARBA" id="ARBA00022723"/>
    </source>
</evidence>
<dbReference type="PANTHER" id="PTHR11228:SF7">
    <property type="entry name" value="PQQA PEPTIDE CYCLASE"/>
    <property type="match status" value="1"/>
</dbReference>
<dbReference type="Pfam" id="PF04055">
    <property type="entry name" value="Radical_SAM"/>
    <property type="match status" value="1"/>
</dbReference>
<proteinExistence type="predicted"/>
<evidence type="ECO:0000256" key="1">
    <source>
        <dbReference type="ARBA" id="ARBA00022691"/>
    </source>
</evidence>
<dbReference type="PANTHER" id="PTHR11228">
    <property type="entry name" value="RADICAL SAM DOMAIN PROTEIN"/>
    <property type="match status" value="1"/>
</dbReference>
<organism evidence="6">
    <name type="scientific">marine metagenome</name>
    <dbReference type="NCBI Taxonomy" id="408172"/>
    <lineage>
        <taxon>unclassified sequences</taxon>
        <taxon>metagenomes</taxon>
        <taxon>ecological metagenomes</taxon>
    </lineage>
</organism>